<name>A0A4Q7X9U2_9ACTN</name>
<dbReference type="OrthoDB" id="3813920at2"/>
<dbReference type="EMBL" id="SHKR01000011">
    <property type="protein sequence ID" value="RZU19844.1"/>
    <property type="molecule type" value="Genomic_DNA"/>
</dbReference>
<keyword evidence="1" id="KW-1133">Transmembrane helix</keyword>
<evidence type="ECO:0000256" key="1">
    <source>
        <dbReference type="SAM" id="Phobius"/>
    </source>
</evidence>
<protein>
    <submittedName>
        <fullName evidence="2">Uncharacterized protein</fullName>
    </submittedName>
</protein>
<sequence length="340" mass="36526">MEDVREVSAELHRLADSEPLDPFDTNALLTRGQRGRRRRKALAISGAVAGVAVIALAAALLPGLPQAGKKPPVAGDQSQTALFESVQGVPRGEAAVGQRLTMAEAQRRCALRFPDEKRGFEKPYDGPFVGQRLSYKIEIGARMLMCTVPGGDKPTAALLAQVAKDPLPTTTAGQLRHCSVQTWVDVTGWRVTATARSTQTGASLITAVSPSGKTAIACEIDKSTLDGGMITQGTSVLSLDHLRYDSNQYTHATSTQPAQLWTGNNIGGNGNGYTTLAWGKLNGNPTRIHLQMDAKTQTDVPVTDGWFAYYWTTPPTKAKISDLRITAYDKDGKVVKVLLR</sequence>
<accession>A0A4Q7X9U2</accession>
<dbReference type="Proteomes" id="UP000292027">
    <property type="component" value="Unassembled WGS sequence"/>
</dbReference>
<gene>
    <name evidence="2" type="ORF">EV645_2064</name>
</gene>
<comment type="caution">
    <text evidence="2">The sequence shown here is derived from an EMBL/GenBank/DDBJ whole genome shotgun (WGS) entry which is preliminary data.</text>
</comment>
<evidence type="ECO:0000313" key="2">
    <source>
        <dbReference type="EMBL" id="RZU19844.1"/>
    </source>
</evidence>
<dbReference type="AlphaFoldDB" id="A0A4Q7X9U2"/>
<keyword evidence="1" id="KW-0812">Transmembrane</keyword>
<keyword evidence="3" id="KW-1185">Reference proteome</keyword>
<organism evidence="2 3">
    <name type="scientific">Kribbella rubisoli</name>
    <dbReference type="NCBI Taxonomy" id="3075929"/>
    <lineage>
        <taxon>Bacteria</taxon>
        <taxon>Bacillati</taxon>
        <taxon>Actinomycetota</taxon>
        <taxon>Actinomycetes</taxon>
        <taxon>Propionibacteriales</taxon>
        <taxon>Kribbellaceae</taxon>
        <taxon>Kribbella</taxon>
    </lineage>
</organism>
<dbReference type="RefSeq" id="WP_130442011.1">
    <property type="nucleotide sequence ID" value="NZ_SHKR01000011.1"/>
</dbReference>
<proteinExistence type="predicted"/>
<evidence type="ECO:0000313" key="3">
    <source>
        <dbReference type="Proteomes" id="UP000292027"/>
    </source>
</evidence>
<feature type="transmembrane region" description="Helical" evidence="1">
    <location>
        <begin position="41"/>
        <end position="61"/>
    </location>
</feature>
<keyword evidence="1" id="KW-0472">Membrane</keyword>
<reference evidence="2 3" key="1">
    <citation type="journal article" date="2015" name="Stand. Genomic Sci.">
        <title>Genomic Encyclopedia of Bacterial and Archaeal Type Strains, Phase III: the genomes of soil and plant-associated and newly described type strains.</title>
        <authorList>
            <person name="Whitman W.B."/>
            <person name="Woyke T."/>
            <person name="Klenk H.P."/>
            <person name="Zhou Y."/>
            <person name="Lilburn T.G."/>
            <person name="Beck B.J."/>
            <person name="De Vos P."/>
            <person name="Vandamme P."/>
            <person name="Eisen J.A."/>
            <person name="Garrity G."/>
            <person name="Hugenholtz P."/>
            <person name="Kyrpides N.C."/>
        </authorList>
    </citation>
    <scope>NUCLEOTIDE SEQUENCE [LARGE SCALE GENOMIC DNA]</scope>
    <source>
        <strain evidence="2 3">VKM Ac-2540</strain>
    </source>
</reference>